<dbReference type="AlphaFoldDB" id="A0A9N8DQJ0"/>
<proteinExistence type="predicted"/>
<dbReference type="EMBL" id="CAICTM010000214">
    <property type="protein sequence ID" value="CAB9504989.1"/>
    <property type="molecule type" value="Genomic_DNA"/>
</dbReference>
<feature type="compositionally biased region" description="Basic residues" evidence="1">
    <location>
        <begin position="1"/>
        <end position="10"/>
    </location>
</feature>
<feature type="compositionally biased region" description="Polar residues" evidence="1">
    <location>
        <begin position="11"/>
        <end position="30"/>
    </location>
</feature>
<evidence type="ECO:0000313" key="2">
    <source>
        <dbReference type="EMBL" id="CAB9504989.1"/>
    </source>
</evidence>
<dbReference type="Proteomes" id="UP001153069">
    <property type="component" value="Unassembled WGS sequence"/>
</dbReference>
<evidence type="ECO:0000256" key="1">
    <source>
        <dbReference type="SAM" id="MobiDB-lite"/>
    </source>
</evidence>
<accession>A0A9N8DQJ0</accession>
<keyword evidence="3" id="KW-1185">Reference proteome</keyword>
<organism evidence="2 3">
    <name type="scientific">Seminavis robusta</name>
    <dbReference type="NCBI Taxonomy" id="568900"/>
    <lineage>
        <taxon>Eukaryota</taxon>
        <taxon>Sar</taxon>
        <taxon>Stramenopiles</taxon>
        <taxon>Ochrophyta</taxon>
        <taxon>Bacillariophyta</taxon>
        <taxon>Bacillariophyceae</taxon>
        <taxon>Bacillariophycidae</taxon>
        <taxon>Naviculales</taxon>
        <taxon>Naviculaceae</taxon>
        <taxon>Seminavis</taxon>
    </lineage>
</organism>
<evidence type="ECO:0000313" key="3">
    <source>
        <dbReference type="Proteomes" id="UP001153069"/>
    </source>
</evidence>
<reference evidence="2" key="1">
    <citation type="submission" date="2020-06" db="EMBL/GenBank/DDBJ databases">
        <authorList>
            <consortium name="Plant Systems Biology data submission"/>
        </authorList>
    </citation>
    <scope>NUCLEOTIDE SEQUENCE</scope>
    <source>
        <strain evidence="2">D6</strain>
    </source>
</reference>
<protein>
    <submittedName>
        <fullName evidence="2">Uncharacterized protein</fullName>
    </submittedName>
</protein>
<sequence>MLRRIQKKRPTSSQGGATAKSLSKETSSAMEGSDRYQMLKHHNDASPDWVTDMILQKTDSPPVKAYVDGKLRRSEDYYPRLVVVEAFRVTRSYGKGKNQMPVIVYDLVLMDGSETFIKAVTNSALSSLLKRQDIMSGTTLVLKEYRVLQLHTGNDCEWKKCLLLKNFDWKLPPDRPIIEPVGAGIKPVARRINFGTESSNIVDTEETTPHSICYDRASALYCRNSGMVLFTEPTHVDCPTVPNPQKLVNFSHSVQSFAKGEWILHKRTHTNWIDFVLHECLPADRKLWVDPMWQIPPKYGYGEMDEDNSSVESDAKCECVSKHGMESCVVKMIRPRTLDANQIFLSCSRRFAATSDANFFSDLEPRHKRWCMYWWYAVNVYQIRGSRSPLPSCFVDKIRALYPNKNGEPHVGFVASI</sequence>
<gene>
    <name evidence="2" type="ORF">SEMRO_215_G089150.1</name>
</gene>
<name>A0A9N8DQJ0_9STRA</name>
<feature type="region of interest" description="Disordered" evidence="1">
    <location>
        <begin position="1"/>
        <end position="34"/>
    </location>
</feature>
<comment type="caution">
    <text evidence="2">The sequence shown here is derived from an EMBL/GenBank/DDBJ whole genome shotgun (WGS) entry which is preliminary data.</text>
</comment>